<proteinExistence type="predicted"/>
<keyword evidence="1" id="KW-0808">Transferase</keyword>
<organism evidence="1 2">
    <name type="scientific">Citrus sinensis</name>
    <name type="common">Sweet orange</name>
    <name type="synonym">Citrus aurantium var. sinensis</name>
    <dbReference type="NCBI Taxonomy" id="2711"/>
    <lineage>
        <taxon>Eukaryota</taxon>
        <taxon>Viridiplantae</taxon>
        <taxon>Streptophyta</taxon>
        <taxon>Embryophyta</taxon>
        <taxon>Tracheophyta</taxon>
        <taxon>Spermatophyta</taxon>
        <taxon>Magnoliopsida</taxon>
        <taxon>eudicotyledons</taxon>
        <taxon>Gunneridae</taxon>
        <taxon>Pentapetalae</taxon>
        <taxon>rosids</taxon>
        <taxon>malvids</taxon>
        <taxon>Sapindales</taxon>
        <taxon>Rutaceae</taxon>
        <taxon>Aurantioideae</taxon>
        <taxon>Citrus</taxon>
    </lineage>
</organism>
<keyword evidence="2" id="KW-1185">Reference proteome</keyword>
<name>A0ACB8K6A6_CITSI</name>
<protein>
    <submittedName>
        <fullName evidence="1">Ring-type e3 ubiquitin transferase brca1</fullName>
    </submittedName>
</protein>
<sequence>MESVVATVSGYHGTERFNLIKLISYAGASYVGAMSKSTTHLVCWKFEGEKHSLAKKFRTIIVNHQWVEDCIKQHRRLPERPYMLQSGQEIGPLLLEVPLFNMNSDRSNLDDNSKNEDTDMGFEVSELAGWKGSFLLNENLLPKFGKSENTPHKCKSKSFKRASKREQRSGARNCFQDPPLSGLIRMEKYEESSSDSSIHSVRGKRKISKHEESSTHSSLRSLREKTKISKGIGSSSSAKPSTKGRRLAKCIGRNGLESMLLDSDQDRAPVIRIAETSDDGFHKDGGINEGSEVIKEIEERDFPALLQRESQDGCSGIENSNGMASVRKISTCPLCKASFMSITKVEDAATSDQKIYSQTIPCAWSTRDVFILPDGDSASVQEPQDLLIRCHLCQSRCIHCYCMDPPLDPWTCIHCKDLQMLYNRSNF</sequence>
<dbReference type="EMBL" id="CM039175">
    <property type="protein sequence ID" value="KAH9739511.1"/>
    <property type="molecule type" value="Genomic_DNA"/>
</dbReference>
<gene>
    <name evidence="1" type="ORF">KPL71_019150</name>
</gene>
<comment type="caution">
    <text evidence="1">The sequence shown here is derived from an EMBL/GenBank/DDBJ whole genome shotgun (WGS) entry which is preliminary data.</text>
</comment>
<accession>A0ACB8K6A6</accession>
<reference evidence="2" key="1">
    <citation type="journal article" date="2023" name="Hortic. Res.">
        <title>A chromosome-level phased genome enabling allele-level studies in sweet orange: a case study on citrus Huanglongbing tolerance.</title>
        <authorList>
            <person name="Wu B."/>
            <person name="Yu Q."/>
            <person name="Deng Z."/>
            <person name="Duan Y."/>
            <person name="Luo F."/>
            <person name="Gmitter F. Jr."/>
        </authorList>
    </citation>
    <scope>NUCLEOTIDE SEQUENCE [LARGE SCALE GENOMIC DNA]</scope>
    <source>
        <strain evidence="2">cv. Valencia</strain>
    </source>
</reference>
<dbReference type="Proteomes" id="UP000829398">
    <property type="component" value="Chromosome 6"/>
</dbReference>
<evidence type="ECO:0000313" key="1">
    <source>
        <dbReference type="EMBL" id="KAH9739511.1"/>
    </source>
</evidence>
<evidence type="ECO:0000313" key="2">
    <source>
        <dbReference type="Proteomes" id="UP000829398"/>
    </source>
</evidence>